<evidence type="ECO:0000256" key="4">
    <source>
        <dbReference type="ARBA" id="ARBA00022989"/>
    </source>
</evidence>
<dbReference type="Proteomes" id="UP000626982">
    <property type="component" value="Unassembled WGS sequence"/>
</dbReference>
<feature type="transmembrane region" description="Helical" evidence="6">
    <location>
        <begin position="139"/>
        <end position="156"/>
    </location>
</feature>
<sequence>MTQAAPRDRAATGSNALQTGLIQLREVTEAIRVRVRNPAKLRNLELFLLVIAWVVGGGAMVLVQLGALETVDLFPLQLAAILAVLTFALHIALRVVAREADAIILPVATALNGIGIAMIYRIDIAQGATGWDAASMRQIAWTGIALVIAIAAIVLVRNHRVLARYRFLAMAAAFVLLLLPLMPGIGRTVNGATVWVGVGPVTFQPGELAKIALAIFFAGYLMTARDSLSVVGKRFLGIRFPRVRDLGPILVVWAMCMLVLVFQRDLGTSLLYFGLFLVMIYVATGRRSWMVIGVGLVALGGVAAYFTMGYVQRRIHAWIHAFDNDVYNASGGSFQIVEGIFGMAHGGLLGTGLGLGRPYLTPYANSDYIIPSLGEELGLAGLMAILCLYIVLVSRGIRVGFQGPDDFTKLLSVGLAFVIGLQVFIVVGGVTRLIPLTGLTTPFLAAGGSSLLANWLIVALLLRLSDSVRGRGFA</sequence>
<comment type="subcellular location">
    <subcellularLocation>
        <location evidence="1">Membrane</location>
        <topology evidence="1">Multi-pass membrane protein</topology>
    </subcellularLocation>
</comment>
<evidence type="ECO:0000256" key="2">
    <source>
        <dbReference type="ARBA" id="ARBA00022692"/>
    </source>
</evidence>
<dbReference type="PANTHER" id="PTHR30474">
    <property type="entry name" value="CELL CYCLE PROTEIN"/>
    <property type="match status" value="1"/>
</dbReference>
<keyword evidence="4 6" id="KW-1133">Transmembrane helix</keyword>
<keyword evidence="3" id="KW-0133">Cell shape</keyword>
<feature type="transmembrane region" description="Helical" evidence="6">
    <location>
        <begin position="46"/>
        <end position="67"/>
    </location>
</feature>
<keyword evidence="8" id="KW-1185">Reference proteome</keyword>
<feature type="transmembrane region" description="Helical" evidence="6">
    <location>
        <begin position="73"/>
        <end position="93"/>
    </location>
</feature>
<keyword evidence="2 6" id="KW-0812">Transmembrane</keyword>
<feature type="transmembrane region" description="Helical" evidence="6">
    <location>
        <begin position="291"/>
        <end position="311"/>
    </location>
</feature>
<name>A0ABQ2KBV9_9MICO</name>
<feature type="transmembrane region" description="Helical" evidence="6">
    <location>
        <begin position="245"/>
        <end position="263"/>
    </location>
</feature>
<proteinExistence type="predicted"/>
<reference evidence="8" key="1">
    <citation type="journal article" date="2019" name="Int. J. Syst. Evol. Microbiol.">
        <title>The Global Catalogue of Microorganisms (GCM) 10K type strain sequencing project: providing services to taxonomists for standard genome sequencing and annotation.</title>
        <authorList>
            <consortium name="The Broad Institute Genomics Platform"/>
            <consortium name="The Broad Institute Genome Sequencing Center for Infectious Disease"/>
            <person name="Wu L."/>
            <person name="Ma J."/>
        </authorList>
    </citation>
    <scope>NUCLEOTIDE SEQUENCE [LARGE SCALE GENOMIC DNA]</scope>
    <source>
        <strain evidence="8">CGMCC 1.6960</strain>
    </source>
</reference>
<evidence type="ECO:0000256" key="5">
    <source>
        <dbReference type="ARBA" id="ARBA00023136"/>
    </source>
</evidence>
<dbReference type="InterPro" id="IPR001182">
    <property type="entry name" value="FtsW/RodA"/>
</dbReference>
<evidence type="ECO:0000256" key="3">
    <source>
        <dbReference type="ARBA" id="ARBA00022960"/>
    </source>
</evidence>
<gene>
    <name evidence="7" type="ORF">GCM10010968_01070</name>
</gene>
<feature type="transmembrane region" description="Helical" evidence="6">
    <location>
        <begin position="168"/>
        <end position="186"/>
    </location>
</feature>
<dbReference type="PANTHER" id="PTHR30474:SF3">
    <property type="entry name" value="PEPTIDOGLYCAN GLYCOSYLTRANSFERASE RODA"/>
    <property type="match status" value="1"/>
</dbReference>
<feature type="transmembrane region" description="Helical" evidence="6">
    <location>
        <begin position="443"/>
        <end position="462"/>
    </location>
</feature>
<keyword evidence="5 6" id="KW-0472">Membrane</keyword>
<organism evidence="7 8">
    <name type="scientific">Agrococcus terreus</name>
    <dbReference type="NCBI Taxonomy" id="574649"/>
    <lineage>
        <taxon>Bacteria</taxon>
        <taxon>Bacillati</taxon>
        <taxon>Actinomycetota</taxon>
        <taxon>Actinomycetes</taxon>
        <taxon>Micrococcales</taxon>
        <taxon>Microbacteriaceae</taxon>
        <taxon>Agrococcus</taxon>
    </lineage>
</organism>
<feature type="transmembrane region" description="Helical" evidence="6">
    <location>
        <begin position="410"/>
        <end position="431"/>
    </location>
</feature>
<evidence type="ECO:0000313" key="7">
    <source>
        <dbReference type="EMBL" id="GGN77000.1"/>
    </source>
</evidence>
<feature type="transmembrane region" description="Helical" evidence="6">
    <location>
        <begin position="269"/>
        <end position="284"/>
    </location>
</feature>
<comment type="caution">
    <text evidence="7">The sequence shown here is derived from an EMBL/GenBank/DDBJ whole genome shotgun (WGS) entry which is preliminary data.</text>
</comment>
<feature type="transmembrane region" description="Helical" evidence="6">
    <location>
        <begin position="100"/>
        <end position="119"/>
    </location>
</feature>
<evidence type="ECO:0000256" key="6">
    <source>
        <dbReference type="SAM" id="Phobius"/>
    </source>
</evidence>
<dbReference type="Pfam" id="PF01098">
    <property type="entry name" value="FTSW_RODA_SPOVE"/>
    <property type="match status" value="1"/>
</dbReference>
<feature type="transmembrane region" description="Helical" evidence="6">
    <location>
        <begin position="377"/>
        <end position="398"/>
    </location>
</feature>
<keyword evidence="7" id="KW-0132">Cell division</keyword>
<evidence type="ECO:0000256" key="1">
    <source>
        <dbReference type="ARBA" id="ARBA00004141"/>
    </source>
</evidence>
<feature type="transmembrane region" description="Helical" evidence="6">
    <location>
        <begin position="206"/>
        <end position="224"/>
    </location>
</feature>
<evidence type="ECO:0000313" key="8">
    <source>
        <dbReference type="Proteomes" id="UP000626982"/>
    </source>
</evidence>
<keyword evidence="7" id="KW-0131">Cell cycle</keyword>
<dbReference type="GO" id="GO:0051301">
    <property type="term" value="P:cell division"/>
    <property type="evidence" value="ECO:0007669"/>
    <property type="project" value="UniProtKB-KW"/>
</dbReference>
<protein>
    <submittedName>
        <fullName evidence="7">Cell division protein</fullName>
    </submittedName>
</protein>
<accession>A0ABQ2KBV9</accession>
<dbReference type="EMBL" id="BMLM01000001">
    <property type="protein sequence ID" value="GGN77000.1"/>
    <property type="molecule type" value="Genomic_DNA"/>
</dbReference>